<reference evidence="9" key="1">
    <citation type="journal article" date="2019" name="Int. J. Syst. Evol. Microbiol.">
        <title>The Global Catalogue of Microorganisms (GCM) 10K type strain sequencing project: providing services to taxonomists for standard genome sequencing and annotation.</title>
        <authorList>
            <consortium name="The Broad Institute Genomics Platform"/>
            <consortium name="The Broad Institute Genome Sequencing Center for Infectious Disease"/>
            <person name="Wu L."/>
            <person name="Ma J."/>
        </authorList>
    </citation>
    <scope>NUCLEOTIDE SEQUENCE [LARGE SCALE GENOMIC DNA]</scope>
    <source>
        <strain evidence="9">KCTC 33676</strain>
    </source>
</reference>
<dbReference type="PANTHER" id="PTHR12677:SF59">
    <property type="entry name" value="GOLGI APPARATUS MEMBRANE PROTEIN TVP38-RELATED"/>
    <property type="match status" value="1"/>
</dbReference>
<sequence length="238" mass="26804">MKHRPINKYLLFLILFICLLIGLGYGMYAEQVHRLFALFSRDSIYKLVELLRSFGWIAPVMSIGFMILQAVAAPLPGFVITAANGMVFGIFWGFVISWVGGMAGALLNFWLARKLGYGYTRKLMDKYSRLGRIDEISGRNGFAIILIARLVPIVSFDVISLLAGISNIRFRSFLIATGIGQIPGTLLYVILGHDLMNIAEYETRLWWLAVSMIVLIILSKWISKKRIKSTNEGSWESS</sequence>
<name>A0ABW5REP5_9BACL</name>
<dbReference type="PANTHER" id="PTHR12677">
    <property type="entry name" value="GOLGI APPARATUS MEMBRANE PROTEIN TVP38-RELATED"/>
    <property type="match status" value="1"/>
</dbReference>
<evidence type="ECO:0000313" key="8">
    <source>
        <dbReference type="EMBL" id="MFD2673279.1"/>
    </source>
</evidence>
<evidence type="ECO:0000256" key="3">
    <source>
        <dbReference type="ARBA" id="ARBA00022692"/>
    </source>
</evidence>
<accession>A0ABW5REP5</accession>
<dbReference type="InterPro" id="IPR015414">
    <property type="entry name" value="TMEM64"/>
</dbReference>
<keyword evidence="9" id="KW-1185">Reference proteome</keyword>
<gene>
    <name evidence="8" type="ORF">ACFSUC_17025</name>
</gene>
<evidence type="ECO:0000256" key="6">
    <source>
        <dbReference type="RuleBase" id="RU366058"/>
    </source>
</evidence>
<comment type="similarity">
    <text evidence="6">Belongs to the TVP38/TMEM64 family.</text>
</comment>
<evidence type="ECO:0000256" key="4">
    <source>
        <dbReference type="ARBA" id="ARBA00022989"/>
    </source>
</evidence>
<feature type="transmembrane region" description="Helical" evidence="6">
    <location>
        <begin position="87"/>
        <end position="111"/>
    </location>
</feature>
<dbReference type="RefSeq" id="WP_379930841.1">
    <property type="nucleotide sequence ID" value="NZ_JBHUMM010000043.1"/>
</dbReference>
<evidence type="ECO:0000256" key="1">
    <source>
        <dbReference type="ARBA" id="ARBA00004651"/>
    </source>
</evidence>
<feature type="transmembrane region" description="Helical" evidence="6">
    <location>
        <begin position="172"/>
        <end position="193"/>
    </location>
</feature>
<evidence type="ECO:0000256" key="5">
    <source>
        <dbReference type="ARBA" id="ARBA00023136"/>
    </source>
</evidence>
<protein>
    <recommendedName>
        <fullName evidence="6">TVP38/TMEM64 family membrane protein</fullName>
    </recommendedName>
</protein>
<evidence type="ECO:0000256" key="2">
    <source>
        <dbReference type="ARBA" id="ARBA00022475"/>
    </source>
</evidence>
<feature type="transmembrane region" description="Helical" evidence="6">
    <location>
        <begin position="205"/>
        <end position="222"/>
    </location>
</feature>
<dbReference type="InterPro" id="IPR032816">
    <property type="entry name" value="VTT_dom"/>
</dbReference>
<keyword evidence="2 6" id="KW-1003">Cell membrane</keyword>
<feature type="domain" description="VTT" evidence="7">
    <location>
        <begin position="75"/>
        <end position="193"/>
    </location>
</feature>
<dbReference type="EMBL" id="JBHUMM010000043">
    <property type="protein sequence ID" value="MFD2673279.1"/>
    <property type="molecule type" value="Genomic_DNA"/>
</dbReference>
<keyword evidence="5 6" id="KW-0472">Membrane</keyword>
<dbReference type="Pfam" id="PF09335">
    <property type="entry name" value="VTT_dom"/>
    <property type="match status" value="1"/>
</dbReference>
<proteinExistence type="inferred from homology"/>
<feature type="transmembrane region" description="Helical" evidence="6">
    <location>
        <begin position="142"/>
        <end position="165"/>
    </location>
</feature>
<organism evidence="8 9">
    <name type="scientific">Marinicrinis sediminis</name>
    <dbReference type="NCBI Taxonomy" id="1652465"/>
    <lineage>
        <taxon>Bacteria</taxon>
        <taxon>Bacillati</taxon>
        <taxon>Bacillota</taxon>
        <taxon>Bacilli</taxon>
        <taxon>Bacillales</taxon>
        <taxon>Paenibacillaceae</taxon>
    </lineage>
</organism>
<evidence type="ECO:0000259" key="7">
    <source>
        <dbReference type="Pfam" id="PF09335"/>
    </source>
</evidence>
<comment type="caution">
    <text evidence="8">The sequence shown here is derived from an EMBL/GenBank/DDBJ whole genome shotgun (WGS) entry which is preliminary data.</text>
</comment>
<comment type="subcellular location">
    <subcellularLocation>
        <location evidence="1 6">Cell membrane</location>
        <topology evidence="1 6">Multi-pass membrane protein</topology>
    </subcellularLocation>
</comment>
<dbReference type="Proteomes" id="UP001597497">
    <property type="component" value="Unassembled WGS sequence"/>
</dbReference>
<feature type="transmembrane region" description="Helical" evidence="6">
    <location>
        <begin position="53"/>
        <end position="75"/>
    </location>
</feature>
<keyword evidence="3 6" id="KW-0812">Transmembrane</keyword>
<evidence type="ECO:0000313" key="9">
    <source>
        <dbReference type="Proteomes" id="UP001597497"/>
    </source>
</evidence>
<keyword evidence="4 6" id="KW-1133">Transmembrane helix</keyword>